<dbReference type="InterPro" id="IPR038936">
    <property type="entry name" value="MPH1"/>
</dbReference>
<dbReference type="Proteomes" id="UP000006727">
    <property type="component" value="Chromosome 3"/>
</dbReference>
<evidence type="ECO:0000313" key="2">
    <source>
        <dbReference type="EnsemblPlants" id="Pp3c3_32790V3.1"/>
    </source>
</evidence>
<dbReference type="AlphaFoldDB" id="A9TBC1"/>
<reference evidence="2" key="3">
    <citation type="submission" date="2020-12" db="UniProtKB">
        <authorList>
            <consortium name="EnsemblPlants"/>
        </authorList>
    </citation>
    <scope>IDENTIFICATION</scope>
</reference>
<dbReference type="STRING" id="3218.A9TBC1"/>
<reference evidence="1 3" key="1">
    <citation type="journal article" date="2008" name="Science">
        <title>The Physcomitrella genome reveals evolutionary insights into the conquest of land by plants.</title>
        <authorList>
            <person name="Rensing S."/>
            <person name="Lang D."/>
            <person name="Zimmer A."/>
            <person name="Terry A."/>
            <person name="Salamov A."/>
            <person name="Shapiro H."/>
            <person name="Nishiyama T."/>
            <person name="Perroud P.-F."/>
            <person name="Lindquist E."/>
            <person name="Kamisugi Y."/>
            <person name="Tanahashi T."/>
            <person name="Sakakibara K."/>
            <person name="Fujita T."/>
            <person name="Oishi K."/>
            <person name="Shin-I T."/>
            <person name="Kuroki Y."/>
            <person name="Toyoda A."/>
            <person name="Suzuki Y."/>
            <person name="Hashimoto A."/>
            <person name="Yamaguchi K."/>
            <person name="Sugano A."/>
            <person name="Kohara Y."/>
            <person name="Fujiyama A."/>
            <person name="Anterola A."/>
            <person name="Aoki S."/>
            <person name="Ashton N."/>
            <person name="Barbazuk W.B."/>
            <person name="Barker E."/>
            <person name="Bennetzen J."/>
            <person name="Bezanilla M."/>
            <person name="Blankenship R."/>
            <person name="Cho S.H."/>
            <person name="Dutcher S."/>
            <person name="Estelle M."/>
            <person name="Fawcett J.A."/>
            <person name="Gundlach H."/>
            <person name="Hanada K."/>
            <person name="Heyl A."/>
            <person name="Hicks K.A."/>
            <person name="Hugh J."/>
            <person name="Lohr M."/>
            <person name="Mayer K."/>
            <person name="Melkozernov A."/>
            <person name="Murata T."/>
            <person name="Nelson D."/>
            <person name="Pils B."/>
            <person name="Prigge M."/>
            <person name="Reiss B."/>
            <person name="Renner T."/>
            <person name="Rombauts S."/>
            <person name="Rushton P."/>
            <person name="Sanderfoot A."/>
            <person name="Schween G."/>
            <person name="Shiu S.-H."/>
            <person name="Stueber K."/>
            <person name="Theodoulou F.L."/>
            <person name="Tu H."/>
            <person name="Van de Peer Y."/>
            <person name="Verrier P.J."/>
            <person name="Waters E."/>
            <person name="Wood A."/>
            <person name="Yang L."/>
            <person name="Cove D."/>
            <person name="Cuming A."/>
            <person name="Hasebe M."/>
            <person name="Lucas S."/>
            <person name="Mishler D.B."/>
            <person name="Reski R."/>
            <person name="Grigoriev I."/>
            <person name="Quatrano R.S."/>
            <person name="Boore J.L."/>
        </authorList>
    </citation>
    <scope>NUCLEOTIDE SEQUENCE [LARGE SCALE GENOMIC DNA]</scope>
    <source>
        <strain evidence="2 3">cv. Gransden 2004</strain>
    </source>
</reference>
<evidence type="ECO:0000313" key="1">
    <source>
        <dbReference type="EMBL" id="PNR58292.1"/>
    </source>
</evidence>
<dbReference type="PaxDb" id="3218-PP1S198_75V6.1"/>
<dbReference type="EMBL" id="ABEU02000003">
    <property type="protein sequence ID" value="PNR58292.1"/>
    <property type="molecule type" value="Genomic_DNA"/>
</dbReference>
<proteinExistence type="predicted"/>
<name>A9TBC1_PHYPA</name>
<dbReference type="OMA" id="AVPSKIC"/>
<dbReference type="Gramene" id="Pp3c3_32790V3.2">
    <property type="protein sequence ID" value="Pp3c3_32790V3.2"/>
    <property type="gene ID" value="Pp3c3_32790"/>
</dbReference>
<dbReference type="GO" id="GO:0061635">
    <property type="term" value="P:regulation of protein complex stability"/>
    <property type="evidence" value="ECO:0007669"/>
    <property type="project" value="InterPro"/>
</dbReference>
<reference evidence="1 3" key="2">
    <citation type="journal article" date="2018" name="Plant J.">
        <title>The Physcomitrella patens chromosome-scale assembly reveals moss genome structure and evolution.</title>
        <authorList>
            <person name="Lang D."/>
            <person name="Ullrich K.K."/>
            <person name="Murat F."/>
            <person name="Fuchs J."/>
            <person name="Jenkins J."/>
            <person name="Haas F.B."/>
            <person name="Piednoel M."/>
            <person name="Gundlach H."/>
            <person name="Van Bel M."/>
            <person name="Meyberg R."/>
            <person name="Vives C."/>
            <person name="Morata J."/>
            <person name="Symeonidi A."/>
            <person name="Hiss M."/>
            <person name="Muchero W."/>
            <person name="Kamisugi Y."/>
            <person name="Saleh O."/>
            <person name="Blanc G."/>
            <person name="Decker E.L."/>
            <person name="van Gessel N."/>
            <person name="Grimwood J."/>
            <person name="Hayes R.D."/>
            <person name="Graham S.W."/>
            <person name="Gunter L.E."/>
            <person name="McDaniel S.F."/>
            <person name="Hoernstein S.N.W."/>
            <person name="Larsson A."/>
            <person name="Li F.W."/>
            <person name="Perroud P.F."/>
            <person name="Phillips J."/>
            <person name="Ranjan P."/>
            <person name="Rokshar D.S."/>
            <person name="Rothfels C.J."/>
            <person name="Schneider L."/>
            <person name="Shu S."/>
            <person name="Stevenson D.W."/>
            <person name="Thummler F."/>
            <person name="Tillich M."/>
            <person name="Villarreal Aguilar J.C."/>
            <person name="Widiez T."/>
            <person name="Wong G.K."/>
            <person name="Wymore A."/>
            <person name="Zhang Y."/>
            <person name="Zimmer A.D."/>
            <person name="Quatrano R.S."/>
            <person name="Mayer K.F.X."/>
            <person name="Goodstein D."/>
            <person name="Casacuberta J.M."/>
            <person name="Vandepoele K."/>
            <person name="Reski R."/>
            <person name="Cuming A.C."/>
            <person name="Tuskan G.A."/>
            <person name="Maumus F."/>
            <person name="Salse J."/>
            <person name="Schmutz J."/>
            <person name="Rensing S.A."/>
        </authorList>
    </citation>
    <scope>NUCLEOTIDE SEQUENCE [LARGE SCALE GENOMIC DNA]</scope>
    <source>
        <strain evidence="2 3">cv. Gransden 2004</strain>
    </source>
</reference>
<dbReference type="HOGENOM" id="CLU_072185_0_0_1"/>
<dbReference type="PANTHER" id="PTHR35753">
    <property type="entry name" value="PROTEIN MAINTENANCE OF PSII UNDER HIGH LIGHT 1"/>
    <property type="match status" value="1"/>
</dbReference>
<keyword evidence="3" id="KW-1185">Reference proteome</keyword>
<dbReference type="GO" id="GO:0009535">
    <property type="term" value="C:chloroplast thylakoid membrane"/>
    <property type="evidence" value="ECO:0007669"/>
    <property type="project" value="InterPro"/>
</dbReference>
<dbReference type="EnsemblPlants" id="Pp3c3_32790V3.2">
    <property type="protein sequence ID" value="Pp3c3_32790V3.2"/>
    <property type="gene ID" value="Pp3c3_32790"/>
</dbReference>
<sequence length="243" mass="24630">MAGLAQTMMSCTVVKGNALSFMGSALSGSSFAPSQGGRLVAVPSKICAVKSPEECNEEECAPTKEVGKLSLDWKTEDNSKVAGTYPPLARQERKWTGYVEKDTAGQTNIYAVEPTIYVAESAISTGTAGGASGGSGEALAVAGGLGLIAVASAASILLSVGKNAPAPQTAYVGPPLTYYVSKFSSEVAAPASVAEQISTTSESPSLADLPSVPNPEAALSEATGFVQQQASEVVSDVKSTVTQ</sequence>
<dbReference type="PANTHER" id="PTHR35753:SF2">
    <property type="entry name" value="PROTEIN MAINTENANCE OF PSII UNDER HIGH LIGHT 1"/>
    <property type="match status" value="1"/>
</dbReference>
<accession>A9TBC1</accession>
<protein>
    <submittedName>
        <fullName evidence="1 2">Uncharacterized protein</fullName>
    </submittedName>
</protein>
<organism evidence="1">
    <name type="scientific">Physcomitrium patens</name>
    <name type="common">Spreading-leaved earth moss</name>
    <name type="synonym">Physcomitrella patens</name>
    <dbReference type="NCBI Taxonomy" id="3218"/>
    <lineage>
        <taxon>Eukaryota</taxon>
        <taxon>Viridiplantae</taxon>
        <taxon>Streptophyta</taxon>
        <taxon>Embryophyta</taxon>
        <taxon>Bryophyta</taxon>
        <taxon>Bryophytina</taxon>
        <taxon>Bryopsida</taxon>
        <taxon>Funariidae</taxon>
        <taxon>Funariales</taxon>
        <taxon>Funariaceae</taxon>
        <taxon>Physcomitrium</taxon>
    </lineage>
</organism>
<dbReference type="FunCoup" id="A9TBC1">
    <property type="interactions" value="2574"/>
</dbReference>
<gene>
    <name evidence="2" type="primary">LOC112279875</name>
    <name evidence="1" type="ORF">PHYPA_005287</name>
</gene>
<dbReference type="EnsemblPlants" id="Pp3c3_32790V3.1">
    <property type="protein sequence ID" value="Pp3c3_32790V3.1"/>
    <property type="gene ID" value="Pp3c3_32790"/>
</dbReference>
<evidence type="ECO:0000313" key="3">
    <source>
        <dbReference type="Proteomes" id="UP000006727"/>
    </source>
</evidence>
<dbReference type="Gramene" id="Pp3c3_32790V3.1">
    <property type="protein sequence ID" value="Pp3c3_32790V3.1"/>
    <property type="gene ID" value="Pp3c3_32790"/>
</dbReference>
<dbReference type="eggNOG" id="KOG1075">
    <property type="taxonomic scope" value="Eukaryota"/>
</dbReference>